<dbReference type="InterPro" id="IPR005064">
    <property type="entry name" value="BUG"/>
</dbReference>
<evidence type="ECO:0000313" key="4">
    <source>
        <dbReference type="Proteomes" id="UP001549320"/>
    </source>
</evidence>
<dbReference type="PIRSF" id="PIRSF017082">
    <property type="entry name" value="YflP"/>
    <property type="match status" value="1"/>
</dbReference>
<dbReference type="EMBL" id="JBEPSH010000006">
    <property type="protein sequence ID" value="MET4578169.1"/>
    <property type="molecule type" value="Genomic_DNA"/>
</dbReference>
<keyword evidence="2" id="KW-0732">Signal</keyword>
<comment type="caution">
    <text evidence="3">The sequence shown here is derived from an EMBL/GenBank/DDBJ whole genome shotgun (WGS) entry which is preliminary data.</text>
</comment>
<protein>
    <submittedName>
        <fullName evidence="3">Tripartite-type tricarboxylate transporter receptor subunit TctC</fullName>
    </submittedName>
</protein>
<dbReference type="Gene3D" id="3.40.190.150">
    <property type="entry name" value="Bordetella uptake gene, domain 1"/>
    <property type="match status" value="1"/>
</dbReference>
<dbReference type="Gene3D" id="3.40.190.10">
    <property type="entry name" value="Periplasmic binding protein-like II"/>
    <property type="match status" value="1"/>
</dbReference>
<accession>A0ABV2QAX2</accession>
<dbReference type="CDD" id="cd13578">
    <property type="entry name" value="PBP2_Bug27"/>
    <property type="match status" value="1"/>
</dbReference>
<evidence type="ECO:0000256" key="1">
    <source>
        <dbReference type="ARBA" id="ARBA00006987"/>
    </source>
</evidence>
<gene>
    <name evidence="3" type="ORF">ABIE13_003285</name>
</gene>
<reference evidence="3 4" key="1">
    <citation type="submission" date="2024-06" db="EMBL/GenBank/DDBJ databases">
        <title>Sorghum-associated microbial communities from plants grown in Nebraska, USA.</title>
        <authorList>
            <person name="Schachtman D."/>
        </authorList>
    </citation>
    <scope>NUCLEOTIDE SEQUENCE [LARGE SCALE GENOMIC DNA]</scope>
    <source>
        <strain evidence="3 4">2709</strain>
    </source>
</reference>
<feature type="chain" id="PRO_5046593203" evidence="2">
    <location>
        <begin position="22"/>
        <end position="321"/>
    </location>
</feature>
<evidence type="ECO:0000256" key="2">
    <source>
        <dbReference type="SAM" id="SignalP"/>
    </source>
</evidence>
<feature type="signal peptide" evidence="2">
    <location>
        <begin position="1"/>
        <end position="21"/>
    </location>
</feature>
<dbReference type="PANTHER" id="PTHR42928:SF5">
    <property type="entry name" value="BLR1237 PROTEIN"/>
    <property type="match status" value="1"/>
</dbReference>
<proteinExistence type="inferred from homology"/>
<dbReference type="Proteomes" id="UP001549320">
    <property type="component" value="Unassembled WGS sequence"/>
</dbReference>
<dbReference type="SUPFAM" id="SSF53850">
    <property type="entry name" value="Periplasmic binding protein-like II"/>
    <property type="match status" value="1"/>
</dbReference>
<comment type="similarity">
    <text evidence="1">Belongs to the UPF0065 (bug) family.</text>
</comment>
<dbReference type="RefSeq" id="WP_354445184.1">
    <property type="nucleotide sequence ID" value="NZ_JBEPSH010000006.1"/>
</dbReference>
<dbReference type="PANTHER" id="PTHR42928">
    <property type="entry name" value="TRICARBOXYLATE-BINDING PROTEIN"/>
    <property type="match status" value="1"/>
</dbReference>
<dbReference type="InterPro" id="IPR042100">
    <property type="entry name" value="Bug_dom1"/>
</dbReference>
<dbReference type="Pfam" id="PF03401">
    <property type="entry name" value="TctC"/>
    <property type="match status" value="1"/>
</dbReference>
<name>A0ABV2QAX2_9BURK</name>
<keyword evidence="4" id="KW-1185">Reference proteome</keyword>
<keyword evidence="3" id="KW-0675">Receptor</keyword>
<evidence type="ECO:0000313" key="3">
    <source>
        <dbReference type="EMBL" id="MET4578169.1"/>
    </source>
</evidence>
<organism evidence="3 4">
    <name type="scientific">Ottowia thiooxydans</name>
    <dbReference type="NCBI Taxonomy" id="219182"/>
    <lineage>
        <taxon>Bacteria</taxon>
        <taxon>Pseudomonadati</taxon>
        <taxon>Pseudomonadota</taxon>
        <taxon>Betaproteobacteria</taxon>
        <taxon>Burkholderiales</taxon>
        <taxon>Comamonadaceae</taxon>
        <taxon>Ottowia</taxon>
    </lineage>
</organism>
<sequence>MKRWSLLFGTLMLGLASSVSANTDYPNRPVRIVVPFAPGGGGDFIVRTWSERLAQVLKQPVVVENRGGAGTVTGTEYVARAAPDGYTLLFTSTALATNPTLIPGLRYRTPEDFAPVGLVITYPFVLAARSDFPHNTVPELISFASKNPDKVSISNSGEGSGSALAATLFKEATGVSMITVSYKGAGPAIADVAAGHVDLTFTGMSQVKPFLDGKKVKVLGTSGLKRMVSAKQVKTIAEQGVPGFNSVVWWGMLAPAGTPKDVIAKLNAALKTTLADPAIVERLAVIDGEVEVTSPEVFDKLIRDELARWGRLLKPTDAAKR</sequence>